<dbReference type="Proteomes" id="UP000602759">
    <property type="component" value="Unassembled WGS sequence"/>
</dbReference>
<proteinExistence type="predicted"/>
<organism evidence="1 2">
    <name type="scientific">Sphingobacterium micropteri</name>
    <dbReference type="NCBI Taxonomy" id="2763501"/>
    <lineage>
        <taxon>Bacteria</taxon>
        <taxon>Pseudomonadati</taxon>
        <taxon>Bacteroidota</taxon>
        <taxon>Sphingobacteriia</taxon>
        <taxon>Sphingobacteriales</taxon>
        <taxon>Sphingobacteriaceae</taxon>
        <taxon>Sphingobacterium</taxon>
    </lineage>
</organism>
<dbReference type="GO" id="GO:0005524">
    <property type="term" value="F:ATP binding"/>
    <property type="evidence" value="ECO:0007669"/>
    <property type="project" value="UniProtKB-KW"/>
</dbReference>
<keyword evidence="1" id="KW-0547">Nucleotide-binding</keyword>
<dbReference type="InterPro" id="IPR027417">
    <property type="entry name" value="P-loop_NTPase"/>
</dbReference>
<evidence type="ECO:0000313" key="1">
    <source>
        <dbReference type="EMBL" id="MBD1434615.1"/>
    </source>
</evidence>
<dbReference type="RefSeq" id="WP_190995483.1">
    <property type="nucleotide sequence ID" value="NZ_JACOIK010000013.1"/>
</dbReference>
<sequence length="1686" mass="195764">MAINSNVFSQGGGGSFYEIEVQTSFFISFLLDLNIPGISGKIMAFRQQSGSVGYRTDDLLLKCTHKDKKINVLFQIKHNLVVSAKGDTFKQVVTDAWSDFRNAELFDPSNDKIYIVKSDLTKDEKNHLNVLLDWSRSKSDAEDFIQEVDRVKAKKGYLDIFRSIINDNFPNDLTNDLLHQFCRTLYFLERDFAQDNSTDKTNCISLLDQFRNNQECSGEQLWNDLFVLMADGNFKGAFYESEKLPTDLTVKLSKTNSSTMLNALKSWSEQNYEVMEMIEDKIGDYTLSRDKIMDNIVESINRSRIVVISGNPGLGKSALAKAYIKEIREKHNGMVLCFKADELAEGNLRDYFIKHLINYTLKELFSLFGSFENNIIYIDALEKLLETTGTAFYQLLLAIKEMPTVKLIISCRQSSLPLLDLKFLNQFEYARVDITELSDSELNLVVDHVPLIKPLVENQRLKPLLKIPKYLDFAYRAVKLNGKVEDNFDEDAFKSYLWQTIIENKINEFHDGLPGRRSKVFVEISVKRSKKMQPFVSIEQPDVVVLEKLLKENVIIQSKNEGFFAPAHDVLEDWALINHVDFLFNENTSAELFFVSLGNEPAMRRAYRLWVNSVLKTGEQKKVRFVTQQALSISYENYRADECLIAIMHSEFCDSFFVANKSLIVKNNFGLLLQIIKIMRTACKKNIGDQNSKYYIPIGYGWSCVISMIYEYIEEISIEHWETIYNLLKEWSNILDYQHGQNSTTKDAGLIMLYLFKHHIKLGYSRNRDGDEEVKLLVRFSGGIQDELKSILEERDSEDEFEDDGFYDEDRLKIKLIKVALSGYPSKQMARCMPDMVISLAKEHWMKTTCQVFYPKNDHDRMMMEITRSSGSLDVNEYFGLRNEGSRLNYFPASAVQTPVYWLLKYHTFQALCFIAEISNWCAENYALSEFAERDDLRQLDLILPDGTKIRQFGSDLLWCVYRGTVKVSPYEWQSILMALEKYLLELCQEGAKNIEKINDLIDYLLRNSNSVAVTGVISSIFQAYPEFASAYISCLFSNRKFIDYDIARFVHDQSHFILNTFHEVHDEERLASGKLPHRKKYQGGLQNFIQYYCFNYGTANEEIFKVLDYHRQSADPSDVSWKKRLDEMDVRTWRVTTEYNDGSKAGFLIEPSYSEEIKEYVSELKVSQKESEVDSDHVVWLHKVEKGDVLPLKDKWTEIWQGYIKLETFETFKHRPGLLAEIGITMLWDELNQDEKNWCEQLIVTLISSKIDRSYGSQLELEPFASPFDMKSAVKAFPVLLCCNDNVKQNELEKLALCFLTSPFQDNDPQASDFYKSFGTTIWERNEELAIKFFSGLLQFSTFFKTNSHLFSRFRSEEDIAQYQKKYVSFINDAIDKEPYVDLSKIDFKKCSLRYLNRAINILPTVTAQTIVFDFIKILTELVMTYKVPKRNFEEVEKVGYLRLALQYKLSELILWNSHKLSSAIFEHLLEHAGRNLKDVKKDDYDSILEILKFSKGVIESIIIFADNSFQDEDPSKVNYAVSQFIAAWTVFRDYLVRNNISLFSNLLLLDIEVRWKNTAVNWKPIEIHPSFFITCIKIFGPIQIQSVITLLSHIGDEVLFQDGFKWLITHLKKTGNFENLKQYRDIEQLMSRGYYNHLNEIMEDASLLSDYLDMLDVLVKQGSSDAYWIREFMISFSTVESLES</sequence>
<dbReference type="EMBL" id="JACOIK010000013">
    <property type="protein sequence ID" value="MBD1434615.1"/>
    <property type="molecule type" value="Genomic_DNA"/>
</dbReference>
<keyword evidence="2" id="KW-1185">Reference proteome</keyword>
<gene>
    <name evidence="1" type="ORF">H8B06_17450</name>
</gene>
<accession>A0ABR7YTF6</accession>
<comment type="caution">
    <text evidence="1">The sequence shown here is derived from an EMBL/GenBank/DDBJ whole genome shotgun (WGS) entry which is preliminary data.</text>
</comment>
<dbReference type="SUPFAM" id="SSF52540">
    <property type="entry name" value="P-loop containing nucleoside triphosphate hydrolases"/>
    <property type="match status" value="1"/>
</dbReference>
<dbReference type="Gene3D" id="3.40.50.300">
    <property type="entry name" value="P-loop containing nucleotide triphosphate hydrolases"/>
    <property type="match status" value="1"/>
</dbReference>
<evidence type="ECO:0000313" key="2">
    <source>
        <dbReference type="Proteomes" id="UP000602759"/>
    </source>
</evidence>
<reference evidence="1 2" key="1">
    <citation type="submission" date="2020-08" db="EMBL/GenBank/DDBJ databases">
        <title>Sphingobacterium sp. DN00404 isolated from aquaculture water.</title>
        <authorList>
            <person name="Zhang M."/>
        </authorList>
    </citation>
    <scope>NUCLEOTIDE SEQUENCE [LARGE SCALE GENOMIC DNA]</scope>
    <source>
        <strain evidence="1 2">DN00404</strain>
    </source>
</reference>
<protein>
    <submittedName>
        <fullName evidence="1">ATP-binding protein</fullName>
    </submittedName>
</protein>
<name>A0ABR7YTF6_9SPHI</name>
<keyword evidence="1" id="KW-0067">ATP-binding</keyword>
<dbReference type="CDD" id="cd00009">
    <property type="entry name" value="AAA"/>
    <property type="match status" value="1"/>
</dbReference>